<dbReference type="GO" id="GO:0003723">
    <property type="term" value="F:RNA binding"/>
    <property type="evidence" value="ECO:0007669"/>
    <property type="project" value="InterPro"/>
</dbReference>
<feature type="region of interest" description="Disordered" evidence="3">
    <location>
        <begin position="64"/>
        <end position="89"/>
    </location>
</feature>
<feature type="compositionally biased region" description="Low complexity" evidence="3">
    <location>
        <begin position="66"/>
        <end position="81"/>
    </location>
</feature>
<organism evidence="5 6">
    <name type="scientific">Adiantum capillus-veneris</name>
    <name type="common">Maidenhair fern</name>
    <dbReference type="NCBI Taxonomy" id="13818"/>
    <lineage>
        <taxon>Eukaryota</taxon>
        <taxon>Viridiplantae</taxon>
        <taxon>Streptophyta</taxon>
        <taxon>Embryophyta</taxon>
        <taxon>Tracheophyta</taxon>
        <taxon>Polypodiopsida</taxon>
        <taxon>Polypodiidae</taxon>
        <taxon>Polypodiales</taxon>
        <taxon>Pteridineae</taxon>
        <taxon>Pteridaceae</taxon>
        <taxon>Vittarioideae</taxon>
        <taxon>Adiantum</taxon>
    </lineage>
</organism>
<dbReference type="SMART" id="SM01163">
    <property type="entry name" value="DUF1785"/>
    <property type="match status" value="1"/>
</dbReference>
<name>A0A9D4ZTS1_ADICA</name>
<keyword evidence="2" id="KW-0943">RNA-mediated gene silencing</keyword>
<dbReference type="OrthoDB" id="1938994at2759"/>
<evidence type="ECO:0000256" key="1">
    <source>
        <dbReference type="ARBA" id="ARBA00008201"/>
    </source>
</evidence>
<reference evidence="5" key="1">
    <citation type="submission" date="2021-01" db="EMBL/GenBank/DDBJ databases">
        <title>Adiantum capillus-veneris genome.</title>
        <authorList>
            <person name="Fang Y."/>
            <person name="Liao Q."/>
        </authorList>
    </citation>
    <scope>NUCLEOTIDE SEQUENCE</scope>
    <source>
        <strain evidence="5">H3</strain>
        <tissue evidence="5">Leaf</tissue>
    </source>
</reference>
<dbReference type="InterPro" id="IPR032474">
    <property type="entry name" value="Argonaute_N"/>
</dbReference>
<feature type="domain" description="PAZ" evidence="4">
    <location>
        <begin position="293"/>
        <end position="408"/>
    </location>
</feature>
<dbReference type="Proteomes" id="UP000886520">
    <property type="component" value="Chromosome 1"/>
</dbReference>
<evidence type="ECO:0000256" key="3">
    <source>
        <dbReference type="SAM" id="MobiDB-lite"/>
    </source>
</evidence>
<dbReference type="PROSITE" id="PS50821">
    <property type="entry name" value="PAZ"/>
    <property type="match status" value="1"/>
</dbReference>
<evidence type="ECO:0000259" key="4">
    <source>
        <dbReference type="PROSITE" id="PS50821"/>
    </source>
</evidence>
<feature type="compositionally biased region" description="Polar residues" evidence="3">
    <location>
        <begin position="14"/>
        <end position="27"/>
    </location>
</feature>
<evidence type="ECO:0000256" key="2">
    <source>
        <dbReference type="ARBA" id="ARBA00023158"/>
    </source>
</evidence>
<protein>
    <recommendedName>
        <fullName evidence="4">PAZ domain-containing protein</fullName>
    </recommendedName>
</protein>
<dbReference type="Pfam" id="PF08699">
    <property type="entry name" value="ArgoL1"/>
    <property type="match status" value="1"/>
</dbReference>
<dbReference type="FunFam" id="2.170.260.10:FF:000001">
    <property type="entry name" value="Protein argonaute-2"/>
    <property type="match status" value="1"/>
</dbReference>
<gene>
    <name evidence="5" type="ORF">GOP47_0001256</name>
</gene>
<accession>A0A9D4ZTS1</accession>
<dbReference type="Pfam" id="PF16486">
    <property type="entry name" value="ArgoN"/>
    <property type="match status" value="1"/>
</dbReference>
<keyword evidence="6" id="KW-1185">Reference proteome</keyword>
<comment type="similarity">
    <text evidence="1">Belongs to the argonaute family. Ago subfamily.</text>
</comment>
<evidence type="ECO:0000313" key="5">
    <source>
        <dbReference type="EMBL" id="KAI5085087.1"/>
    </source>
</evidence>
<dbReference type="SUPFAM" id="SSF101690">
    <property type="entry name" value="PAZ domain"/>
    <property type="match status" value="1"/>
</dbReference>
<feature type="region of interest" description="Disordered" evidence="3">
    <location>
        <begin position="1"/>
        <end position="50"/>
    </location>
</feature>
<comment type="caution">
    <text evidence="5">The sequence shown here is derived from an EMBL/GenBank/DDBJ whole genome shotgun (WGS) entry which is preliminary data.</text>
</comment>
<dbReference type="InterPro" id="IPR003100">
    <property type="entry name" value="PAZ_dom"/>
</dbReference>
<dbReference type="InterPro" id="IPR036085">
    <property type="entry name" value="PAZ_dom_sf"/>
</dbReference>
<dbReference type="Gene3D" id="2.170.260.10">
    <property type="entry name" value="paz domain"/>
    <property type="match status" value="1"/>
</dbReference>
<dbReference type="GO" id="GO:0031047">
    <property type="term" value="P:regulatory ncRNA-mediated gene silencing"/>
    <property type="evidence" value="ECO:0007669"/>
    <property type="project" value="UniProtKB-KW"/>
</dbReference>
<dbReference type="EMBL" id="JABFUD020000001">
    <property type="protein sequence ID" value="KAI5085087.1"/>
    <property type="molecule type" value="Genomic_DNA"/>
</dbReference>
<evidence type="ECO:0000313" key="6">
    <source>
        <dbReference type="Proteomes" id="UP000886520"/>
    </source>
</evidence>
<dbReference type="SMART" id="SM00949">
    <property type="entry name" value="PAZ"/>
    <property type="match status" value="1"/>
</dbReference>
<dbReference type="PANTHER" id="PTHR22891">
    <property type="entry name" value="EUKARYOTIC TRANSLATION INITIATION FACTOR 2C"/>
    <property type="match status" value="1"/>
</dbReference>
<dbReference type="CDD" id="cd02846">
    <property type="entry name" value="PAZ_argonaute_like"/>
    <property type="match status" value="1"/>
</dbReference>
<sequence length="449" mass="50903">MPRKRKTPKEGAEASTQASCSSQQPERTTQEGRGQPQPPTPVTTTQSATGLTDVTEQLQRVDIQEPSLSASSSAVPVPTSSKKLRYPERPGFGKVGRSCIVKANHFLAELPDADLHHYDVSIIPETSCRGVNRAVIKQLVNLHRQSDLGNRLPVYDGRKGLYTAGSLPFQSREFSIKLMDKDEENGARRRERQFKVAIRFIAKADLHHLGEFLSGRQPDAPQDALQVLDIVLRELPTERFRPVGRSFYSSRRRHSLGGGLESWEGFYQSMRPTQMGLSLNIDMSATAFIEPLPVLEFVNKLLGKDVTRDMSRPLMNADRMKVRKALGGVKIKVTHRGDMRRKYSVADLTLQPTKELTFIDDQGTKKSVVEYFKERHKYVIKYMALPCLQVGNRNQPGYLPMEVCQILEGQRYSRRLNEKQISELLKATCQRPLERERRILEVSKLVVCF</sequence>
<proteinExistence type="inferred from homology"/>
<dbReference type="InterPro" id="IPR014811">
    <property type="entry name" value="ArgoL1"/>
</dbReference>
<dbReference type="AlphaFoldDB" id="A0A9D4ZTS1"/>
<dbReference type="Pfam" id="PF02170">
    <property type="entry name" value="PAZ"/>
    <property type="match status" value="1"/>
</dbReference>